<feature type="compositionally biased region" description="Basic and acidic residues" evidence="7">
    <location>
        <begin position="677"/>
        <end position="701"/>
    </location>
</feature>
<feature type="region of interest" description="Disordered" evidence="7">
    <location>
        <begin position="615"/>
        <end position="744"/>
    </location>
</feature>
<evidence type="ECO:0000256" key="2">
    <source>
        <dbReference type="ARBA" id="ARBA00022705"/>
    </source>
</evidence>
<dbReference type="GO" id="GO:0006281">
    <property type="term" value="P:DNA repair"/>
    <property type="evidence" value="ECO:0007669"/>
    <property type="project" value="UniProtKB-KW"/>
</dbReference>
<reference evidence="10" key="1">
    <citation type="submission" date="2016-06" db="UniProtKB">
        <authorList>
            <consortium name="WormBaseParasite"/>
        </authorList>
    </citation>
    <scope>IDENTIFICATION</scope>
</reference>
<dbReference type="PANTHER" id="PTHR15272:SF0">
    <property type="entry name" value="CHROMATIN ASSEMBLY FACTOR 1 SUBUNIT A"/>
    <property type="match status" value="1"/>
</dbReference>
<keyword evidence="4" id="KW-0143">Chaperone</keyword>
<keyword evidence="3" id="KW-0227">DNA damage</keyword>
<feature type="compositionally biased region" description="Acidic residues" evidence="7">
    <location>
        <begin position="304"/>
        <end position="339"/>
    </location>
</feature>
<feature type="compositionally biased region" description="Polar residues" evidence="7">
    <location>
        <begin position="735"/>
        <end position="744"/>
    </location>
</feature>
<feature type="compositionally biased region" description="Basic and acidic residues" evidence="7">
    <location>
        <begin position="1"/>
        <end position="118"/>
    </location>
</feature>
<feature type="region of interest" description="Disordered" evidence="7">
    <location>
        <begin position="304"/>
        <end position="371"/>
    </location>
</feature>
<evidence type="ECO:0000259" key="9">
    <source>
        <dbReference type="Pfam" id="PF12253"/>
    </source>
</evidence>
<dbReference type="Pfam" id="PF12253">
    <property type="entry name" value="CAF1A_dimeriz"/>
    <property type="match status" value="1"/>
</dbReference>
<dbReference type="GO" id="GO:0006260">
    <property type="term" value="P:DNA replication"/>
    <property type="evidence" value="ECO:0007669"/>
    <property type="project" value="UniProtKB-KW"/>
</dbReference>
<organism evidence="10">
    <name type="scientific">Schistocephalus solidus</name>
    <name type="common">Tapeworm</name>
    <dbReference type="NCBI Taxonomy" id="70667"/>
    <lineage>
        <taxon>Eukaryota</taxon>
        <taxon>Metazoa</taxon>
        <taxon>Spiralia</taxon>
        <taxon>Lophotrochozoa</taxon>
        <taxon>Platyhelminthes</taxon>
        <taxon>Cestoda</taxon>
        <taxon>Eucestoda</taxon>
        <taxon>Diphyllobothriidea</taxon>
        <taxon>Diphyllobothriidae</taxon>
        <taxon>Schistocephalus</taxon>
    </lineage>
</organism>
<feature type="region of interest" description="Disordered" evidence="7">
    <location>
        <begin position="1"/>
        <end position="149"/>
    </location>
</feature>
<dbReference type="AlphaFoldDB" id="A0A183SG68"/>
<keyword evidence="5" id="KW-0234">DNA repair</keyword>
<evidence type="ECO:0000256" key="5">
    <source>
        <dbReference type="ARBA" id="ARBA00023204"/>
    </source>
</evidence>
<feature type="domain" description="Chromatin assembly factor 1 subunit A dimerization" evidence="9">
    <location>
        <begin position="265"/>
        <end position="336"/>
    </location>
</feature>
<evidence type="ECO:0000313" key="10">
    <source>
        <dbReference type="WBParaSite" id="SSLN_0000331601-mRNA-1"/>
    </source>
</evidence>
<dbReference type="CDD" id="cd22249">
    <property type="entry name" value="UDM1_RNF168_RNF169-like"/>
    <property type="match status" value="1"/>
</dbReference>
<dbReference type="GO" id="GO:0033186">
    <property type="term" value="C:CAF-1 complex"/>
    <property type="evidence" value="ECO:0007669"/>
    <property type="project" value="TreeGrafter"/>
</dbReference>
<keyword evidence="6" id="KW-0539">Nucleus</keyword>
<dbReference type="InterPro" id="IPR022043">
    <property type="entry name" value="CAF1A_DD"/>
</dbReference>
<accession>A0A183SG68</accession>
<evidence type="ECO:0000256" key="3">
    <source>
        <dbReference type="ARBA" id="ARBA00022763"/>
    </source>
</evidence>
<dbReference type="GO" id="GO:0006334">
    <property type="term" value="P:nucleosome assembly"/>
    <property type="evidence" value="ECO:0007669"/>
    <property type="project" value="TreeGrafter"/>
</dbReference>
<dbReference type="GO" id="GO:0005634">
    <property type="term" value="C:nucleus"/>
    <property type="evidence" value="ECO:0007669"/>
    <property type="project" value="UniProtKB-SubCell"/>
</dbReference>
<feature type="compositionally biased region" description="Acidic residues" evidence="7">
    <location>
        <begin position="350"/>
        <end position="361"/>
    </location>
</feature>
<proteinExistence type="predicted"/>
<name>A0A183SG68_SCHSO</name>
<evidence type="ECO:0000256" key="6">
    <source>
        <dbReference type="ARBA" id="ARBA00023242"/>
    </source>
</evidence>
<evidence type="ECO:0000256" key="4">
    <source>
        <dbReference type="ARBA" id="ARBA00023186"/>
    </source>
</evidence>
<evidence type="ECO:0000256" key="1">
    <source>
        <dbReference type="ARBA" id="ARBA00004123"/>
    </source>
</evidence>
<keyword evidence="2" id="KW-0235">DNA replication</keyword>
<sequence>LKELQNAHKRAERERERLRREREREEMLRQKREEQLLRSRDRQLKKEQAEREKETRRLQREEARKQKEKEREDERQKKEEERLKREEEKRKKDAERHSKELERLKEEDEKRRKAEKQRAIMMGFLVRQDEKQDVGNGTSGSSPAKDGPFMQFQLKKDQRIAPLSRVSPRLLHDKRENVEQLLQSWLSAPASTDASRLGLHKFGQPNYIHELRTGQIRPLSSPSTWPVELPDVLFLGEGSNISASVSLCRGHGNRGDGGTVWTKTKLFQFVENYRPAYYGTWRRRSLVITGRRPFSKDRLQLDYEVDSDDEWEEEEPGESITQSEDEEDEEVGDEDDDEDAKFLVPHGYLSDDEGIDADGGGEEVGSGTSEPLEMKKLRQRLSLAEYEMAHKRGLQRLRSLLLGPLWSRDPLDLAEPGDGVNVGELEDNKENLPLENGLAIAPGASPSTSGVSQQLMQSVLSAHRVPIPYLIQLIHKNTLSKAKLQFEFRVFWHRHTTGSAPSCVHYQEYKKRADTESQLTTMPDDVANQRTLRRASHLMSLESLALSKRIVLSKIGEIATFEEGRWMVRPEVLSKLGQELSATFYRQSVDEGIASVTSPDVSLPSWNYVSDVTSYGGGTKKSQKRTSQAEPPSTSGTPVAKVANVHSSPVASIVMPSKRTAKTDRTTLHPGQKRTKKVETGETEKKAEVRTQTRKQKEQQHPHTPPAATPTKKRATLETFFSTPSAKRKKALGGDNSTDVIVID</sequence>
<feature type="compositionally biased region" description="Polar residues" evidence="7">
    <location>
        <begin position="625"/>
        <end position="637"/>
    </location>
</feature>
<dbReference type="Pfam" id="PF11600">
    <property type="entry name" value="CAF1A_acidic"/>
    <property type="match status" value="1"/>
</dbReference>
<feature type="domain" description="Chromatin assembly factor 1 p150 subunit acidic region" evidence="8">
    <location>
        <begin position="64"/>
        <end position="158"/>
    </location>
</feature>
<comment type="subcellular location">
    <subcellularLocation>
        <location evidence="1">Nucleus</location>
    </subcellularLocation>
</comment>
<evidence type="ECO:0000256" key="7">
    <source>
        <dbReference type="SAM" id="MobiDB-lite"/>
    </source>
</evidence>
<evidence type="ECO:0000259" key="8">
    <source>
        <dbReference type="Pfam" id="PF11600"/>
    </source>
</evidence>
<protein>
    <submittedName>
        <fullName evidence="10">Chromatin assembly factor 1 subunit A</fullName>
    </submittedName>
</protein>
<dbReference type="WBParaSite" id="SSLN_0000331601-mRNA-1">
    <property type="protein sequence ID" value="SSLN_0000331601-mRNA-1"/>
    <property type="gene ID" value="SSLN_0000331601"/>
</dbReference>
<dbReference type="InterPro" id="IPR021644">
    <property type="entry name" value="CAF-1_p150_acidic"/>
</dbReference>
<dbReference type="PANTHER" id="PTHR15272">
    <property type="entry name" value="CHROMATIN ASSEMBLY FACTOR 1 SUBUNIT A CAF-1 SUBUNIT A"/>
    <property type="match status" value="1"/>
</dbReference>